<keyword evidence="2" id="KW-0694">RNA-binding</keyword>
<dbReference type="InterPro" id="IPR000037">
    <property type="entry name" value="SsrA-bd_prot"/>
</dbReference>
<dbReference type="AlphaFoldDB" id="A0ABD3FBF8"/>
<keyword evidence="1" id="KW-0963">Cytoplasm</keyword>
<evidence type="ECO:0000313" key="3">
    <source>
        <dbReference type="EMBL" id="KAL3664248.1"/>
    </source>
</evidence>
<dbReference type="Gene3D" id="2.40.280.10">
    <property type="match status" value="1"/>
</dbReference>
<dbReference type="InterPro" id="IPR023620">
    <property type="entry name" value="SmpB"/>
</dbReference>
<dbReference type="SUPFAM" id="SSF74982">
    <property type="entry name" value="Small protein B (SmpB)"/>
    <property type="match status" value="1"/>
</dbReference>
<accession>A0ABD3FBF8</accession>
<reference evidence="3 4" key="1">
    <citation type="submission" date="2024-09" db="EMBL/GenBank/DDBJ databases">
        <title>Genome sequencing and assembly of Phytophthora oleae, isolate VK10A, causative agent of rot of olive drupes.</title>
        <authorList>
            <person name="Conti Taguali S."/>
            <person name="Riolo M."/>
            <person name="La Spada F."/>
            <person name="Cacciola S.O."/>
            <person name="Dionisio G."/>
        </authorList>
    </citation>
    <scope>NUCLEOTIDE SEQUENCE [LARGE SCALE GENOMIC DNA]</scope>
    <source>
        <strain evidence="3 4">VK10A</strain>
    </source>
</reference>
<dbReference type="PANTHER" id="PTHR30308:SF2">
    <property type="entry name" value="SSRA-BINDING PROTEIN"/>
    <property type="match status" value="1"/>
</dbReference>
<dbReference type="Proteomes" id="UP001632037">
    <property type="component" value="Unassembled WGS sequence"/>
</dbReference>
<evidence type="ECO:0000256" key="1">
    <source>
        <dbReference type="ARBA" id="ARBA00022490"/>
    </source>
</evidence>
<dbReference type="PANTHER" id="PTHR30308">
    <property type="entry name" value="TMRNA-BINDING COMPONENT OF TRANS-TRANSLATION TAGGING COMPLEX"/>
    <property type="match status" value="1"/>
</dbReference>
<protein>
    <recommendedName>
        <fullName evidence="5">SsrA-binding protein</fullName>
    </recommendedName>
</protein>
<gene>
    <name evidence="3" type="ORF">V7S43_010577</name>
</gene>
<sequence>MELFVRRASRLGGSLPFGAHNTPGHYGGHRGLRDFPIKLLCRNQKFVRKAAGNYYEVEREWNLGIVLKPSEVKSLRARNADLSTAFGAFYKRELYLHDLNIPVWRQGLIGRPEPTRVRKLLANRSELNKLEVFANRPNAQLIPMRIEVGNTGWIKVIMAACFKRGQIDNRRRDDERDIKRQLRDW</sequence>
<dbReference type="GO" id="GO:0003723">
    <property type="term" value="F:RNA binding"/>
    <property type="evidence" value="ECO:0007669"/>
    <property type="project" value="UniProtKB-KW"/>
</dbReference>
<comment type="caution">
    <text evidence="3">The sequence shown here is derived from an EMBL/GenBank/DDBJ whole genome shotgun (WGS) entry which is preliminary data.</text>
</comment>
<evidence type="ECO:0000313" key="4">
    <source>
        <dbReference type="Proteomes" id="UP001632037"/>
    </source>
</evidence>
<evidence type="ECO:0000256" key="2">
    <source>
        <dbReference type="ARBA" id="ARBA00022884"/>
    </source>
</evidence>
<organism evidence="3 4">
    <name type="scientific">Phytophthora oleae</name>
    <dbReference type="NCBI Taxonomy" id="2107226"/>
    <lineage>
        <taxon>Eukaryota</taxon>
        <taxon>Sar</taxon>
        <taxon>Stramenopiles</taxon>
        <taxon>Oomycota</taxon>
        <taxon>Peronosporomycetes</taxon>
        <taxon>Peronosporales</taxon>
        <taxon>Peronosporaceae</taxon>
        <taxon>Phytophthora</taxon>
    </lineage>
</organism>
<dbReference type="Pfam" id="PF01668">
    <property type="entry name" value="SmpB"/>
    <property type="match status" value="1"/>
</dbReference>
<proteinExistence type="predicted"/>
<name>A0ABD3FBF8_9STRA</name>
<keyword evidence="4" id="KW-1185">Reference proteome</keyword>
<dbReference type="EMBL" id="JBIMZQ010000024">
    <property type="protein sequence ID" value="KAL3664248.1"/>
    <property type="molecule type" value="Genomic_DNA"/>
</dbReference>
<evidence type="ECO:0008006" key="5">
    <source>
        <dbReference type="Google" id="ProtNLM"/>
    </source>
</evidence>